<evidence type="ECO:0000313" key="3">
    <source>
        <dbReference type="EMBL" id="OBA88095.1"/>
    </source>
</evidence>
<dbReference type="InterPro" id="IPR036388">
    <property type="entry name" value="WH-like_DNA-bd_sf"/>
</dbReference>
<organism evidence="3 4">
    <name type="scientific">Mycolicibacterium mucogenicum</name>
    <name type="common">Mycobacterium mucogenicum</name>
    <dbReference type="NCBI Taxonomy" id="56689"/>
    <lineage>
        <taxon>Bacteria</taxon>
        <taxon>Bacillati</taxon>
        <taxon>Actinomycetota</taxon>
        <taxon>Actinomycetes</taxon>
        <taxon>Mycobacteriales</taxon>
        <taxon>Mycobacteriaceae</taxon>
        <taxon>Mycolicibacterium</taxon>
    </lineage>
</organism>
<dbReference type="Gene3D" id="1.10.10.10">
    <property type="entry name" value="Winged helix-like DNA-binding domain superfamily/Winged helix DNA-binding domain"/>
    <property type="match status" value="1"/>
</dbReference>
<dbReference type="PIRSF" id="PIRSF020623">
    <property type="entry name" value="PaaX"/>
    <property type="match status" value="1"/>
</dbReference>
<gene>
    <name evidence="3" type="ORF">A5642_01335</name>
</gene>
<sequence>MEDAPIEVPTRTLVESMLRDDATIDAGALYDVAGELGMTDQQVRLCIKRLVADGQFVQDGRGRKAVLRATDELRSTITPDLDYLRLMYAQDRGDAPWDGRWHVVAFAVPESVRPARDAMRDAIVRLGGAAIQGGLYVSPNDWGSEIADAAGQLAIAEHVTTLTTTDLTVGGTVEPRAVAGLLWPLDDIAERHRRLLTVAERALSALPDAAPTAQLTIAIELAAEFSRAVEPDPLLPPELLPQPWIGVAARARVADCWTELLKSDAPQRIKLFQWYSEVVAEVAARSRSAASV</sequence>
<dbReference type="Gene3D" id="3.30.70.2650">
    <property type="match status" value="1"/>
</dbReference>
<dbReference type="InterPro" id="IPR048846">
    <property type="entry name" value="PaaX-like_central"/>
</dbReference>
<dbReference type="Proteomes" id="UP000093962">
    <property type="component" value="Unassembled WGS sequence"/>
</dbReference>
<dbReference type="InterPro" id="IPR013225">
    <property type="entry name" value="PaaX_C"/>
</dbReference>
<feature type="domain" description="Transcriptional repressor PaaX-like central Cas2-like" evidence="2">
    <location>
        <begin position="95"/>
        <end position="166"/>
    </location>
</feature>
<proteinExistence type="predicted"/>
<dbReference type="Pfam" id="PF08223">
    <property type="entry name" value="PaaX_C"/>
    <property type="match status" value="1"/>
</dbReference>
<evidence type="ECO:0000313" key="4">
    <source>
        <dbReference type="Proteomes" id="UP000093962"/>
    </source>
</evidence>
<dbReference type="GO" id="GO:0006351">
    <property type="term" value="P:DNA-templated transcription"/>
    <property type="evidence" value="ECO:0007669"/>
    <property type="project" value="InterPro"/>
</dbReference>
<feature type="domain" description="Transcriptional repressor PaaX-like C-terminal" evidence="1">
    <location>
        <begin position="183"/>
        <end position="260"/>
    </location>
</feature>
<dbReference type="Pfam" id="PF20803">
    <property type="entry name" value="PaaX_M"/>
    <property type="match status" value="1"/>
</dbReference>
<dbReference type="InterPro" id="IPR011965">
    <property type="entry name" value="PaaX_trns_reg"/>
</dbReference>
<protein>
    <submittedName>
        <fullName evidence="3">Repressor</fullName>
    </submittedName>
</protein>
<dbReference type="PANTHER" id="PTHR30319">
    <property type="entry name" value="PHENYLACETIC ACID REGULATOR-RELATED TRANSCRIPTIONAL REPRESSOR"/>
    <property type="match status" value="1"/>
</dbReference>
<dbReference type="PANTHER" id="PTHR30319:SF1">
    <property type="entry name" value="TRANSCRIPTIONAL REPRESSOR PAAX"/>
    <property type="match status" value="1"/>
</dbReference>
<comment type="caution">
    <text evidence="3">The sequence shown here is derived from an EMBL/GenBank/DDBJ whole genome shotgun (WGS) entry which is preliminary data.</text>
</comment>
<dbReference type="EMBL" id="LZSF01000113">
    <property type="protein sequence ID" value="OBA88095.1"/>
    <property type="molecule type" value="Genomic_DNA"/>
</dbReference>
<name>A0A1A0MRQ6_MYCMU</name>
<reference evidence="3 4" key="1">
    <citation type="submission" date="2016-06" db="EMBL/GenBank/DDBJ databases">
        <authorList>
            <person name="Kjaerup R.B."/>
            <person name="Dalgaard T.S."/>
            <person name="Juul-Madsen H.R."/>
        </authorList>
    </citation>
    <scope>NUCLEOTIDE SEQUENCE [LARGE SCALE GENOMIC DNA]</scope>
    <source>
        <strain evidence="3 4">1199456.5</strain>
    </source>
</reference>
<evidence type="ECO:0000259" key="1">
    <source>
        <dbReference type="Pfam" id="PF08223"/>
    </source>
</evidence>
<evidence type="ECO:0000259" key="2">
    <source>
        <dbReference type="Pfam" id="PF20803"/>
    </source>
</evidence>
<accession>A0A1A0MRQ6</accession>
<dbReference type="Gene3D" id="1.20.58.1460">
    <property type="match status" value="1"/>
</dbReference>
<dbReference type="AlphaFoldDB" id="A0A1A0MRQ6"/>